<reference evidence="1" key="1">
    <citation type="submission" date="2019-09" db="EMBL/GenBank/DDBJ databases">
        <title>Characterisation of the sponge microbiome using genome-centric metagenomics.</title>
        <authorList>
            <person name="Engelberts J.P."/>
            <person name="Robbins S.J."/>
            <person name="De Goeij J.M."/>
            <person name="Aranda M."/>
            <person name="Bell S.C."/>
            <person name="Webster N.S."/>
        </authorList>
    </citation>
    <scope>NUCLEOTIDE SEQUENCE</scope>
    <source>
        <strain evidence="1">SB0675_bin_29</strain>
    </source>
</reference>
<dbReference type="EMBL" id="VYDA01000456">
    <property type="protein sequence ID" value="MYH62579.1"/>
    <property type="molecule type" value="Genomic_DNA"/>
</dbReference>
<sequence>MGEPLGQKTNSIRWLQKKVMEKAGELPKDFASQADWESYRDGLRAELPRTIGIPEFPPLRDSLVRGHFQVGSSAVCERVDVYVDEDYAIPAFVFLPSNPPATQMPGLVWNPGWPEDKWKPAYQAFGVRLAEQGFVVLVLDHAPFGETSPMKDKADMGMSLLMGMGDVMGVSQLGLRAAETMRAGEYLRARADADENRVAISGLCQGGMDTWLVAALDERFCAAAPLCAATTFEIHMVEMASYFANADSSPFPFGILNVCDIQHLHAAIAPRPLLVRANLGDQWWPMSGFSELERLTRQVYRFYKAEDRVDFRAEVHEHNLTGPFADALEAFLLRYV</sequence>
<organism evidence="1">
    <name type="scientific">Caldilineaceae bacterium SB0675_bin_29</name>
    <dbReference type="NCBI Taxonomy" id="2605266"/>
    <lineage>
        <taxon>Bacteria</taxon>
        <taxon>Bacillati</taxon>
        <taxon>Chloroflexota</taxon>
        <taxon>Caldilineae</taxon>
        <taxon>Caldilineales</taxon>
        <taxon>Caldilineaceae</taxon>
    </lineage>
</organism>
<dbReference type="SUPFAM" id="SSF53474">
    <property type="entry name" value="alpha/beta-Hydrolases"/>
    <property type="match status" value="1"/>
</dbReference>
<proteinExistence type="predicted"/>
<dbReference type="PANTHER" id="PTHR47381:SF3">
    <property type="entry name" value="ALPHA_BETA-HYDROLASES SUPERFAMILY PROTEIN"/>
    <property type="match status" value="1"/>
</dbReference>
<protein>
    <submittedName>
        <fullName evidence="1">Uncharacterized protein</fullName>
    </submittedName>
</protein>
<dbReference type="AlphaFoldDB" id="A0A6B1G0Y7"/>
<gene>
    <name evidence="1" type="ORF">F4148_12770</name>
</gene>
<dbReference type="Gene3D" id="3.40.50.1820">
    <property type="entry name" value="alpha/beta hydrolase"/>
    <property type="match status" value="1"/>
</dbReference>
<name>A0A6B1G0Y7_9CHLR</name>
<accession>A0A6B1G0Y7</accession>
<evidence type="ECO:0000313" key="1">
    <source>
        <dbReference type="EMBL" id="MYH62579.1"/>
    </source>
</evidence>
<dbReference type="PANTHER" id="PTHR47381">
    <property type="entry name" value="ALPHA/BETA-HYDROLASES SUPERFAMILY PROTEIN"/>
    <property type="match status" value="1"/>
</dbReference>
<comment type="caution">
    <text evidence="1">The sequence shown here is derived from an EMBL/GenBank/DDBJ whole genome shotgun (WGS) entry which is preliminary data.</text>
</comment>
<dbReference type="InterPro" id="IPR029058">
    <property type="entry name" value="AB_hydrolase_fold"/>
</dbReference>